<keyword evidence="4" id="KW-1185">Reference proteome</keyword>
<dbReference type="Gene3D" id="3.40.50.300">
    <property type="entry name" value="P-loop containing nucleotide triphosphate hydrolases"/>
    <property type="match status" value="1"/>
</dbReference>
<dbReference type="InterPro" id="IPR027417">
    <property type="entry name" value="P-loop_NTPase"/>
</dbReference>
<dbReference type="PANTHER" id="PTHR35205">
    <property type="entry name" value="NB-ARC AND TPR DOMAIN PROTEIN"/>
    <property type="match status" value="1"/>
</dbReference>
<proteinExistence type="predicted"/>
<accession>A0A2T2NHJ9</accession>
<feature type="domain" description="NB-ARC" evidence="1">
    <location>
        <begin position="293"/>
        <end position="414"/>
    </location>
</feature>
<evidence type="ECO:0000259" key="2">
    <source>
        <dbReference type="Pfam" id="PF25000"/>
    </source>
</evidence>
<feature type="domain" description="DUF7779" evidence="2">
    <location>
        <begin position="521"/>
        <end position="608"/>
    </location>
</feature>
<dbReference type="Gene3D" id="1.25.40.10">
    <property type="entry name" value="Tetratricopeptide repeat domain"/>
    <property type="match status" value="1"/>
</dbReference>
<dbReference type="Pfam" id="PF25000">
    <property type="entry name" value="DUF7779"/>
    <property type="match status" value="1"/>
</dbReference>
<gene>
    <name evidence="3" type="ORF">BS50DRAFT_622273</name>
</gene>
<sequence>MDQVAADGLSAAFGDISVGRDLTIIINPLPAVKHVTDHLPTICSTSLDVSDRLVGRLDDLKEASSNVEGYARKLQGILPRNHPELQEALRKHASILSDVETLEDSLRNYISDKGTDDRRLFVTQGIYDNIIYIRTRLLSLHLELNTIHTSNKSIDPALIREIMVQCQQSCQGQASDHEGSADDLSSYYTFYSASSIPYIERQKWREIEKAIRMRLGAEVVRDNYASVIEAVENILSLDGAITPLQNQHSALNLSQIGARRYFAVPFSLSAREFWGREEELRNTGNLLSYSDGDPKFKSLVLSGVGGIGKTATALEYAKSQAHEFNVIFWVRGENRQSIQQSFSVIASELDLGTAHHGSFQKEDINSFVLTWLSQIELSWLLVFDNVDDFDVMYEHWPKQTTHGRILITTRKEGLFLENIHREFTIEPWPNDVATQFLLRNIPQNSGIWSGERIYAPQLSTQLDCIPFACIQASKYITETHLTIKEFSEAFASAAGTTKTHPNNRPSVQHTMSAAFSHSYALLDSSSSIILGLLCFLYSNDILISIFERSNGVKIPTVLTSLHLDSNGFKSALDKLISLSLVEWETRDDSVEVHPLVVATFKENMSAPERQERLSDAMELTEYMVFQYPHLYNSFSQPGIPDVDFLQRCFHEERRADIAYTPPESYFRLNYFAQRYYEYKDNIKRSGELLETNRIVNSLLPINQEAKIRKALLDLSEGQLYIHQGKLSEGFPLLDQSRQFFDQNSVWLLQCGLASRNLANALASMSLFDRALEEHEKALDFYKDLENDTKIIETVIDIGIVHIWAGHLNQAQDCIEKALFKLRSLRRSEPRPKQTTHAFQNTWNSIIRELWRIESDYSDLETRCYLALATLRLKKIEALEDHRTQRSWLVIALKFRSLRNEHLGKAESLLRIARSFTMSSKSLKAAFFYRQGCLNYKLGKFELSIYDFREVYYLFMDSGGNHIVEEARCCFMLSKALLKDKSNPNNEQEAAKFRKEAEMLLKQHDPSAENFDNIKSYDSRIYIPWR</sequence>
<name>A0A2T2NHJ9_CORCC</name>
<evidence type="ECO:0000313" key="3">
    <source>
        <dbReference type="EMBL" id="PSN64913.1"/>
    </source>
</evidence>
<dbReference type="InterPro" id="IPR011990">
    <property type="entry name" value="TPR-like_helical_dom_sf"/>
</dbReference>
<dbReference type="SUPFAM" id="SSF52540">
    <property type="entry name" value="P-loop containing nucleoside triphosphate hydrolases"/>
    <property type="match status" value="1"/>
</dbReference>
<dbReference type="Proteomes" id="UP000240883">
    <property type="component" value="Unassembled WGS sequence"/>
</dbReference>
<dbReference type="STRING" id="1448308.A0A2T2NHJ9"/>
<dbReference type="Pfam" id="PF00931">
    <property type="entry name" value="NB-ARC"/>
    <property type="match status" value="1"/>
</dbReference>
<dbReference type="SUPFAM" id="SSF48452">
    <property type="entry name" value="TPR-like"/>
    <property type="match status" value="1"/>
</dbReference>
<organism evidence="3 4">
    <name type="scientific">Corynespora cassiicola Philippines</name>
    <dbReference type="NCBI Taxonomy" id="1448308"/>
    <lineage>
        <taxon>Eukaryota</taxon>
        <taxon>Fungi</taxon>
        <taxon>Dikarya</taxon>
        <taxon>Ascomycota</taxon>
        <taxon>Pezizomycotina</taxon>
        <taxon>Dothideomycetes</taxon>
        <taxon>Pleosporomycetidae</taxon>
        <taxon>Pleosporales</taxon>
        <taxon>Corynesporascaceae</taxon>
        <taxon>Corynespora</taxon>
    </lineage>
</organism>
<dbReference type="InterPro" id="IPR056681">
    <property type="entry name" value="DUF7779"/>
</dbReference>
<dbReference type="EMBL" id="KZ678137">
    <property type="protein sequence ID" value="PSN64913.1"/>
    <property type="molecule type" value="Genomic_DNA"/>
</dbReference>
<protein>
    <submittedName>
        <fullName evidence="3">Uncharacterized protein</fullName>
    </submittedName>
</protein>
<dbReference type="OrthoDB" id="5394701at2759"/>
<reference evidence="3 4" key="1">
    <citation type="journal article" date="2018" name="Front. Microbiol.">
        <title>Genome-Wide Analysis of Corynespora cassiicola Leaf Fall Disease Putative Effectors.</title>
        <authorList>
            <person name="Lopez D."/>
            <person name="Ribeiro S."/>
            <person name="Label P."/>
            <person name="Fumanal B."/>
            <person name="Venisse J.S."/>
            <person name="Kohler A."/>
            <person name="de Oliveira R.R."/>
            <person name="Labutti K."/>
            <person name="Lipzen A."/>
            <person name="Lail K."/>
            <person name="Bauer D."/>
            <person name="Ohm R.A."/>
            <person name="Barry K.W."/>
            <person name="Spatafora J."/>
            <person name="Grigoriev I.V."/>
            <person name="Martin F.M."/>
            <person name="Pujade-Renaud V."/>
        </authorList>
    </citation>
    <scope>NUCLEOTIDE SEQUENCE [LARGE SCALE GENOMIC DNA]</scope>
    <source>
        <strain evidence="3 4">Philippines</strain>
    </source>
</reference>
<dbReference type="PANTHER" id="PTHR35205:SF1">
    <property type="entry name" value="ZU5 DOMAIN-CONTAINING PROTEIN"/>
    <property type="match status" value="1"/>
</dbReference>
<evidence type="ECO:0000259" key="1">
    <source>
        <dbReference type="Pfam" id="PF00931"/>
    </source>
</evidence>
<dbReference type="SMART" id="SM00028">
    <property type="entry name" value="TPR"/>
    <property type="match status" value="3"/>
</dbReference>
<dbReference type="GO" id="GO:0043531">
    <property type="term" value="F:ADP binding"/>
    <property type="evidence" value="ECO:0007669"/>
    <property type="project" value="InterPro"/>
</dbReference>
<evidence type="ECO:0000313" key="4">
    <source>
        <dbReference type="Proteomes" id="UP000240883"/>
    </source>
</evidence>
<dbReference type="InterPro" id="IPR002182">
    <property type="entry name" value="NB-ARC"/>
</dbReference>
<dbReference type="AlphaFoldDB" id="A0A2T2NHJ9"/>
<dbReference type="InterPro" id="IPR019734">
    <property type="entry name" value="TPR_rpt"/>
</dbReference>